<dbReference type="Proteomes" id="UP000824782">
    <property type="component" value="Unassembled WGS sequence"/>
</dbReference>
<dbReference type="AlphaFoldDB" id="A0AAV7B274"/>
<keyword evidence="3" id="KW-1185">Reference proteome</keyword>
<evidence type="ECO:0000256" key="1">
    <source>
        <dbReference type="SAM" id="MobiDB-lite"/>
    </source>
</evidence>
<feature type="compositionally biased region" description="Basic and acidic residues" evidence="1">
    <location>
        <begin position="1"/>
        <end position="41"/>
    </location>
</feature>
<proteinExistence type="predicted"/>
<reference evidence="2" key="1">
    <citation type="thesis" date="2020" institute="ProQuest LLC" country="789 East Eisenhower Parkway, Ann Arbor, MI, USA">
        <title>Comparative Genomics and Chromosome Evolution.</title>
        <authorList>
            <person name="Mudd A.B."/>
        </authorList>
    </citation>
    <scope>NUCLEOTIDE SEQUENCE</scope>
    <source>
        <strain evidence="2">237g6f4</strain>
        <tissue evidence="2">Blood</tissue>
    </source>
</reference>
<name>A0AAV7B274_ENGPU</name>
<organism evidence="2 3">
    <name type="scientific">Engystomops pustulosus</name>
    <name type="common">Tungara frog</name>
    <name type="synonym">Physalaemus pustulosus</name>
    <dbReference type="NCBI Taxonomy" id="76066"/>
    <lineage>
        <taxon>Eukaryota</taxon>
        <taxon>Metazoa</taxon>
        <taxon>Chordata</taxon>
        <taxon>Craniata</taxon>
        <taxon>Vertebrata</taxon>
        <taxon>Euteleostomi</taxon>
        <taxon>Amphibia</taxon>
        <taxon>Batrachia</taxon>
        <taxon>Anura</taxon>
        <taxon>Neobatrachia</taxon>
        <taxon>Hyloidea</taxon>
        <taxon>Leptodactylidae</taxon>
        <taxon>Leiuperinae</taxon>
        <taxon>Engystomops</taxon>
    </lineage>
</organism>
<protein>
    <submittedName>
        <fullName evidence="2">Uncharacterized protein</fullName>
    </submittedName>
</protein>
<dbReference type="EMBL" id="WNYA01000006">
    <property type="protein sequence ID" value="KAG8566534.1"/>
    <property type="molecule type" value="Genomic_DNA"/>
</dbReference>
<accession>A0AAV7B274</accession>
<evidence type="ECO:0000313" key="2">
    <source>
        <dbReference type="EMBL" id="KAG8566534.1"/>
    </source>
</evidence>
<comment type="caution">
    <text evidence="2">The sequence shown here is derived from an EMBL/GenBank/DDBJ whole genome shotgun (WGS) entry which is preliminary data.</text>
</comment>
<gene>
    <name evidence="2" type="ORF">GDO81_013289</name>
</gene>
<sequence>MSKEERGRETDRQARGCEHDRSKGRREEALESERQRPREADMAVNSFQRNICFKFLSGCLVPAGASETPDGSLGPQVRNGDIIKPMTTFHMRRKASP</sequence>
<feature type="region of interest" description="Disordered" evidence="1">
    <location>
        <begin position="1"/>
        <end position="42"/>
    </location>
</feature>
<evidence type="ECO:0000313" key="3">
    <source>
        <dbReference type="Proteomes" id="UP000824782"/>
    </source>
</evidence>